<reference evidence="2" key="1">
    <citation type="journal article" date="2020" name="Stud. Mycol.">
        <title>101 Dothideomycetes genomes: a test case for predicting lifestyles and emergence of pathogens.</title>
        <authorList>
            <person name="Haridas S."/>
            <person name="Albert R."/>
            <person name="Binder M."/>
            <person name="Bloem J."/>
            <person name="Labutti K."/>
            <person name="Salamov A."/>
            <person name="Andreopoulos B."/>
            <person name="Baker S."/>
            <person name="Barry K."/>
            <person name="Bills G."/>
            <person name="Bluhm B."/>
            <person name="Cannon C."/>
            <person name="Castanera R."/>
            <person name="Culley D."/>
            <person name="Daum C."/>
            <person name="Ezra D."/>
            <person name="Gonzalez J."/>
            <person name="Henrissat B."/>
            <person name="Kuo A."/>
            <person name="Liang C."/>
            <person name="Lipzen A."/>
            <person name="Lutzoni F."/>
            <person name="Magnuson J."/>
            <person name="Mondo S."/>
            <person name="Nolan M."/>
            <person name="Ohm R."/>
            <person name="Pangilinan J."/>
            <person name="Park H.-J."/>
            <person name="Ramirez L."/>
            <person name="Alfaro M."/>
            <person name="Sun H."/>
            <person name="Tritt A."/>
            <person name="Yoshinaga Y."/>
            <person name="Zwiers L.-H."/>
            <person name="Turgeon B."/>
            <person name="Goodwin S."/>
            <person name="Spatafora J."/>
            <person name="Crous P."/>
            <person name="Grigoriev I."/>
        </authorList>
    </citation>
    <scope>NUCLEOTIDE SEQUENCE</scope>
    <source>
        <strain evidence="2">CBS 113979</strain>
    </source>
</reference>
<name>A0A6G1H3Y6_9PEZI</name>
<dbReference type="AlphaFoldDB" id="A0A6G1H3Y6"/>
<gene>
    <name evidence="2" type="ORF">K402DRAFT_428757</name>
</gene>
<evidence type="ECO:0000256" key="1">
    <source>
        <dbReference type="SAM" id="MobiDB-lite"/>
    </source>
</evidence>
<organism evidence="2 3">
    <name type="scientific">Aulographum hederae CBS 113979</name>
    <dbReference type="NCBI Taxonomy" id="1176131"/>
    <lineage>
        <taxon>Eukaryota</taxon>
        <taxon>Fungi</taxon>
        <taxon>Dikarya</taxon>
        <taxon>Ascomycota</taxon>
        <taxon>Pezizomycotina</taxon>
        <taxon>Dothideomycetes</taxon>
        <taxon>Pleosporomycetidae</taxon>
        <taxon>Aulographales</taxon>
        <taxon>Aulographaceae</taxon>
    </lineage>
</organism>
<accession>A0A6G1H3Y6</accession>
<proteinExistence type="predicted"/>
<feature type="region of interest" description="Disordered" evidence="1">
    <location>
        <begin position="1"/>
        <end position="90"/>
    </location>
</feature>
<sequence length="90" mass="10020">MSHLQHHPLRRPRHSPSNPRCHPPRHAPLLQIPRHHTSRAHHTPISHPHPGKTVTFPPIHTSFPISTPAPRLGAPCGAVRNRKSNGCDTP</sequence>
<feature type="compositionally biased region" description="Basic residues" evidence="1">
    <location>
        <begin position="1"/>
        <end position="14"/>
    </location>
</feature>
<evidence type="ECO:0000313" key="2">
    <source>
        <dbReference type="EMBL" id="KAF1987678.1"/>
    </source>
</evidence>
<dbReference type="Proteomes" id="UP000800041">
    <property type="component" value="Unassembled WGS sequence"/>
</dbReference>
<dbReference type="EMBL" id="ML977151">
    <property type="protein sequence ID" value="KAF1987678.1"/>
    <property type="molecule type" value="Genomic_DNA"/>
</dbReference>
<evidence type="ECO:0000313" key="3">
    <source>
        <dbReference type="Proteomes" id="UP000800041"/>
    </source>
</evidence>
<protein>
    <submittedName>
        <fullName evidence="2">Uncharacterized protein</fullName>
    </submittedName>
</protein>
<keyword evidence="3" id="KW-1185">Reference proteome</keyword>
<feature type="compositionally biased region" description="Basic residues" evidence="1">
    <location>
        <begin position="33"/>
        <end position="44"/>
    </location>
</feature>